<evidence type="ECO:0000256" key="1">
    <source>
        <dbReference type="SAM" id="Phobius"/>
    </source>
</evidence>
<protein>
    <submittedName>
        <fullName evidence="2">Uncharacterized protein</fullName>
    </submittedName>
</protein>
<evidence type="ECO:0000313" key="2">
    <source>
        <dbReference type="EMBL" id="GAA2672242.1"/>
    </source>
</evidence>
<keyword evidence="1" id="KW-0472">Membrane</keyword>
<keyword evidence="1" id="KW-1133">Transmembrane helix</keyword>
<dbReference type="Proteomes" id="UP001499989">
    <property type="component" value="Unassembled WGS sequence"/>
</dbReference>
<evidence type="ECO:0000313" key="3">
    <source>
        <dbReference type="Proteomes" id="UP001499989"/>
    </source>
</evidence>
<keyword evidence="3" id="KW-1185">Reference proteome</keyword>
<feature type="transmembrane region" description="Helical" evidence="1">
    <location>
        <begin position="76"/>
        <end position="102"/>
    </location>
</feature>
<organism evidence="2 3">
    <name type="scientific">Streptomyces violaceolatus</name>
    <dbReference type="NCBI Taxonomy" id="67378"/>
    <lineage>
        <taxon>Bacteria</taxon>
        <taxon>Bacillati</taxon>
        <taxon>Actinomycetota</taxon>
        <taxon>Actinomycetes</taxon>
        <taxon>Kitasatosporales</taxon>
        <taxon>Streptomycetaceae</taxon>
        <taxon>Streptomyces</taxon>
        <taxon>Streptomyces violaceoruber group</taxon>
    </lineage>
</organism>
<name>A0ABN3SAG2_9ACTN</name>
<feature type="transmembrane region" description="Helical" evidence="1">
    <location>
        <begin position="30"/>
        <end position="56"/>
    </location>
</feature>
<reference evidence="2 3" key="1">
    <citation type="journal article" date="2019" name="Int. J. Syst. Evol. Microbiol.">
        <title>The Global Catalogue of Microorganisms (GCM) 10K type strain sequencing project: providing services to taxonomists for standard genome sequencing and annotation.</title>
        <authorList>
            <consortium name="The Broad Institute Genomics Platform"/>
            <consortium name="The Broad Institute Genome Sequencing Center for Infectious Disease"/>
            <person name="Wu L."/>
            <person name="Ma J."/>
        </authorList>
    </citation>
    <scope>NUCLEOTIDE SEQUENCE [LARGE SCALE GENOMIC DNA]</scope>
    <source>
        <strain evidence="2 3">JCM 4531</strain>
    </source>
</reference>
<comment type="caution">
    <text evidence="2">The sequence shown here is derived from an EMBL/GenBank/DDBJ whole genome shotgun (WGS) entry which is preliminary data.</text>
</comment>
<accession>A0ABN3SAG2</accession>
<gene>
    <name evidence="2" type="ORF">GCM10010310_12400</name>
</gene>
<keyword evidence="1" id="KW-0812">Transmembrane</keyword>
<proteinExistence type="predicted"/>
<sequence>MLIDQRRLLGGLAGPYRTQTGPPPRKQRRVFLWLFLAAQILLLIWVITGAASVSGASAECRGLTGDDLEVCEDASGVGTAIGVGLIVALWAAVDIILGFTYVEIRLARGRT</sequence>
<dbReference type="EMBL" id="BAAASK010000002">
    <property type="protein sequence ID" value="GAA2672242.1"/>
    <property type="molecule type" value="Genomic_DNA"/>
</dbReference>